<organism evidence="4 5">
    <name type="scientific">Mycolicibacterium tokaiense</name>
    <dbReference type="NCBI Taxonomy" id="39695"/>
    <lineage>
        <taxon>Bacteria</taxon>
        <taxon>Bacillati</taxon>
        <taxon>Actinomycetota</taxon>
        <taxon>Actinomycetes</taxon>
        <taxon>Mycobacteriales</taxon>
        <taxon>Mycobacteriaceae</taxon>
        <taxon>Mycolicibacterium</taxon>
    </lineage>
</organism>
<reference evidence="4 5" key="1">
    <citation type="submission" date="2018-06" db="EMBL/GenBank/DDBJ databases">
        <authorList>
            <consortium name="Pathogen Informatics"/>
            <person name="Doyle S."/>
        </authorList>
    </citation>
    <scope>NUCLEOTIDE SEQUENCE [LARGE SCALE GENOMIC DNA]</scope>
    <source>
        <strain evidence="4 5">NCTC10821</strain>
    </source>
</reference>
<keyword evidence="2" id="KW-0812">Transmembrane</keyword>
<feature type="transmembrane region" description="Helical" evidence="2">
    <location>
        <begin position="393"/>
        <end position="416"/>
    </location>
</feature>
<feature type="transmembrane region" description="Helical" evidence="2">
    <location>
        <begin position="189"/>
        <end position="207"/>
    </location>
</feature>
<sequence length="423" mass="44024">MSDSPVTRALHPFRKAAPRPLAPPDTFDLADIADMLRELGIALVEVEQPTNQIAIRLRQIAAMYTTEKVSVVVLPTVLMIQLGTAAYEVDVTTRITTQLNLAGKVDAIAELADAGAISPTEAVAAVSAARQTPYRFGPVAGVAGYAVTTLGFGLVMNPTWASLWGYVFLGTVVGVIVIAARPFPSLKPVVPPLSALVVTLLATWFVADAANDGLLRVITPALVAVLPGIALTIGALELASSAIIAGTARVVFGVTQLGLMVFGLAIGIHIAGPLAPQQPSAQMGSWSLYVAIVVIAVGLYLYLSGPPGTLIWLMAAVAVALLGQQIGGLFLSPAHSAAVGAFLVVPFVMVVRHIKGGPPSIVMMLVAFWTLVPGALGFESLSEVTTHVDPDVTTLGVTVAAIFSIALGTLIGWSVFHARLRRQ</sequence>
<evidence type="ECO:0000313" key="5">
    <source>
        <dbReference type="Proteomes" id="UP000254978"/>
    </source>
</evidence>
<keyword evidence="5" id="KW-1185">Reference proteome</keyword>
<feature type="transmembrane region" description="Helical" evidence="2">
    <location>
        <begin position="250"/>
        <end position="271"/>
    </location>
</feature>
<dbReference type="InterPro" id="IPR010619">
    <property type="entry name" value="ThrE-like_N"/>
</dbReference>
<keyword evidence="2" id="KW-1133">Transmembrane helix</keyword>
<keyword evidence="2" id="KW-0472">Membrane</keyword>
<feature type="transmembrane region" description="Helical" evidence="2">
    <location>
        <begin position="161"/>
        <end position="180"/>
    </location>
</feature>
<feature type="transmembrane region" description="Helical" evidence="2">
    <location>
        <begin position="213"/>
        <end position="238"/>
    </location>
</feature>
<evidence type="ECO:0000313" key="4">
    <source>
        <dbReference type="EMBL" id="STZ59390.1"/>
    </source>
</evidence>
<dbReference type="PANTHER" id="PTHR31082:SF4">
    <property type="entry name" value="PHEROMONE-REGULATED MEMBRANE PROTEIN 10"/>
    <property type="match status" value="1"/>
</dbReference>
<dbReference type="Pfam" id="PF06738">
    <property type="entry name" value="ThrE"/>
    <property type="match status" value="1"/>
</dbReference>
<accession>A0A378TFH4</accession>
<evidence type="ECO:0000259" key="3">
    <source>
        <dbReference type="Pfam" id="PF06738"/>
    </source>
</evidence>
<feature type="transmembrane region" description="Helical" evidence="2">
    <location>
        <begin position="310"/>
        <end position="331"/>
    </location>
</feature>
<comment type="similarity">
    <text evidence="1">Belongs to the ThrE exporter (TC 2.A.79) family.</text>
</comment>
<feature type="transmembrane region" description="Helical" evidence="2">
    <location>
        <begin position="283"/>
        <end position="303"/>
    </location>
</feature>
<evidence type="ECO:0000256" key="2">
    <source>
        <dbReference type="SAM" id="Phobius"/>
    </source>
</evidence>
<dbReference type="GO" id="GO:0022857">
    <property type="term" value="F:transmembrane transporter activity"/>
    <property type="evidence" value="ECO:0007669"/>
    <property type="project" value="InterPro"/>
</dbReference>
<proteinExistence type="inferred from homology"/>
<dbReference type="AlphaFoldDB" id="A0A378TFH4"/>
<dbReference type="OrthoDB" id="235893at2"/>
<dbReference type="Proteomes" id="UP000254978">
    <property type="component" value="Unassembled WGS sequence"/>
</dbReference>
<dbReference type="InterPro" id="IPR051361">
    <property type="entry name" value="ThrE/Ser_Exporter"/>
</dbReference>
<feature type="transmembrane region" description="Helical" evidence="2">
    <location>
        <begin position="136"/>
        <end position="155"/>
    </location>
</feature>
<name>A0A378TFH4_9MYCO</name>
<protein>
    <submittedName>
        <fullName evidence="4">Protein of uncharacterized function (DUF1212)</fullName>
    </submittedName>
</protein>
<feature type="domain" description="Threonine/serine exporter-like N-terminal" evidence="3">
    <location>
        <begin position="36"/>
        <end position="270"/>
    </location>
</feature>
<feature type="transmembrane region" description="Helical" evidence="2">
    <location>
        <begin position="361"/>
        <end position="381"/>
    </location>
</feature>
<gene>
    <name evidence="4" type="ORF">NCTC10821_02920</name>
</gene>
<dbReference type="RefSeq" id="WP_068914486.1">
    <property type="nucleotide sequence ID" value="NZ_AP022600.1"/>
</dbReference>
<feature type="transmembrane region" description="Helical" evidence="2">
    <location>
        <begin position="337"/>
        <end position="354"/>
    </location>
</feature>
<dbReference type="PANTHER" id="PTHR31082">
    <property type="entry name" value="PHEROMONE-REGULATED MEMBRANE PROTEIN 10"/>
    <property type="match status" value="1"/>
</dbReference>
<evidence type="ECO:0000256" key="1">
    <source>
        <dbReference type="ARBA" id="ARBA00034125"/>
    </source>
</evidence>
<dbReference type="EMBL" id="UGQT01000001">
    <property type="protein sequence ID" value="STZ59390.1"/>
    <property type="molecule type" value="Genomic_DNA"/>
</dbReference>